<sequence>MGFFQSILILFYGLVALRPVTSCSMTNRKREDRALKECLSFWDVYTDTYVIDLQITLFDANITRICQADKLEEADHCVTTVPVDTCSSVLLFWRHFVDPINQACANVEDFTSSLACLDQKKLAECKGITYDLDLYSRRKSVRSKHCQTILKYKACMTEVIRDGSGCEGEGVGPLRNAIGLHLLHLGGYYKCSQDFHFDWYEKTLQSNPDKPLIMKPDFFD</sequence>
<proteinExistence type="predicted"/>
<name>A0A8B8CY34_CRAVI</name>
<dbReference type="KEGG" id="cvn:111122999"/>
<keyword evidence="2" id="KW-1185">Reference proteome</keyword>
<keyword evidence="1" id="KW-0732">Signal</keyword>
<evidence type="ECO:0000313" key="2">
    <source>
        <dbReference type="Proteomes" id="UP000694844"/>
    </source>
</evidence>
<gene>
    <name evidence="3" type="primary">LOC111122999</name>
</gene>
<feature type="signal peptide" evidence="1">
    <location>
        <begin position="1"/>
        <end position="22"/>
    </location>
</feature>
<dbReference type="Proteomes" id="UP000694844">
    <property type="component" value="Chromosome 1"/>
</dbReference>
<dbReference type="RefSeq" id="XP_022320782.1">
    <property type="nucleotide sequence ID" value="XM_022465074.1"/>
</dbReference>
<dbReference type="AlphaFoldDB" id="A0A8B8CY34"/>
<feature type="chain" id="PRO_5034974459" evidence="1">
    <location>
        <begin position="23"/>
        <end position="220"/>
    </location>
</feature>
<reference evidence="2" key="1">
    <citation type="submission" date="2024-06" db="UniProtKB">
        <authorList>
            <consortium name="RefSeq"/>
        </authorList>
    </citation>
    <scope>NUCLEOTIDE SEQUENCE [LARGE SCALE GENOMIC DNA]</scope>
</reference>
<accession>A0A8B8CY34</accession>
<organism evidence="2 3">
    <name type="scientific">Crassostrea virginica</name>
    <name type="common">Eastern oyster</name>
    <dbReference type="NCBI Taxonomy" id="6565"/>
    <lineage>
        <taxon>Eukaryota</taxon>
        <taxon>Metazoa</taxon>
        <taxon>Spiralia</taxon>
        <taxon>Lophotrochozoa</taxon>
        <taxon>Mollusca</taxon>
        <taxon>Bivalvia</taxon>
        <taxon>Autobranchia</taxon>
        <taxon>Pteriomorphia</taxon>
        <taxon>Ostreida</taxon>
        <taxon>Ostreoidea</taxon>
        <taxon>Ostreidae</taxon>
        <taxon>Crassostrea</taxon>
    </lineage>
</organism>
<evidence type="ECO:0000313" key="3">
    <source>
        <dbReference type="RefSeq" id="XP_022320782.1"/>
    </source>
</evidence>
<dbReference type="GeneID" id="111122999"/>
<dbReference type="OrthoDB" id="6138285at2759"/>
<reference evidence="3" key="2">
    <citation type="submission" date="2025-08" db="UniProtKB">
        <authorList>
            <consortium name="RefSeq"/>
        </authorList>
    </citation>
    <scope>IDENTIFICATION</scope>
    <source>
        <tissue evidence="3">Whole sample</tissue>
    </source>
</reference>
<protein>
    <submittedName>
        <fullName evidence="3">Uncharacterized protein LOC111122999</fullName>
    </submittedName>
</protein>
<evidence type="ECO:0000256" key="1">
    <source>
        <dbReference type="SAM" id="SignalP"/>
    </source>
</evidence>